<dbReference type="PANTHER" id="PTHR13947:SF37">
    <property type="entry name" value="LD18367P"/>
    <property type="match status" value="1"/>
</dbReference>
<dbReference type="Gene3D" id="3.40.630.30">
    <property type="match status" value="1"/>
</dbReference>
<accession>A0AAN6MTT8</accession>
<dbReference type="EMBL" id="MU855318">
    <property type="protein sequence ID" value="KAK3906849.1"/>
    <property type="molecule type" value="Genomic_DNA"/>
</dbReference>
<feature type="domain" description="N-acetyltransferase" evidence="2">
    <location>
        <begin position="185"/>
        <end position="343"/>
    </location>
</feature>
<dbReference type="SUPFAM" id="SSF55729">
    <property type="entry name" value="Acyl-CoA N-acyltransferases (Nat)"/>
    <property type="match status" value="1"/>
</dbReference>
<evidence type="ECO:0000313" key="3">
    <source>
        <dbReference type="EMBL" id="KAK3906849.1"/>
    </source>
</evidence>
<name>A0AAN6MTT8_9PEZI</name>
<dbReference type="AlphaFoldDB" id="A0AAN6MTT8"/>
<organism evidence="3 4">
    <name type="scientific">Staphylotrichum tortipilum</name>
    <dbReference type="NCBI Taxonomy" id="2831512"/>
    <lineage>
        <taxon>Eukaryota</taxon>
        <taxon>Fungi</taxon>
        <taxon>Dikarya</taxon>
        <taxon>Ascomycota</taxon>
        <taxon>Pezizomycotina</taxon>
        <taxon>Sordariomycetes</taxon>
        <taxon>Sordariomycetidae</taxon>
        <taxon>Sordariales</taxon>
        <taxon>Chaetomiaceae</taxon>
        <taxon>Staphylotrichum</taxon>
    </lineage>
</organism>
<reference evidence="3" key="2">
    <citation type="submission" date="2023-05" db="EMBL/GenBank/DDBJ databases">
        <authorList>
            <consortium name="Lawrence Berkeley National Laboratory"/>
            <person name="Steindorff A."/>
            <person name="Hensen N."/>
            <person name="Bonometti L."/>
            <person name="Westerberg I."/>
            <person name="Brannstrom I.O."/>
            <person name="Guillou S."/>
            <person name="Cros-Aarteil S."/>
            <person name="Calhoun S."/>
            <person name="Haridas S."/>
            <person name="Kuo A."/>
            <person name="Mondo S."/>
            <person name="Pangilinan J."/>
            <person name="Riley R."/>
            <person name="Labutti K."/>
            <person name="Andreopoulos B."/>
            <person name="Lipzen A."/>
            <person name="Chen C."/>
            <person name="Yanf M."/>
            <person name="Daum C."/>
            <person name="Ng V."/>
            <person name="Clum A."/>
            <person name="Ohm R."/>
            <person name="Martin F."/>
            <person name="Silar P."/>
            <person name="Natvig D."/>
            <person name="Lalanne C."/>
            <person name="Gautier V."/>
            <person name="Ament-Velasquez S.L."/>
            <person name="Kruys A."/>
            <person name="Hutchinson M.I."/>
            <person name="Powell A.J."/>
            <person name="Barry K."/>
            <person name="Miller A.N."/>
            <person name="Grigoriev I.V."/>
            <person name="Debuchy R."/>
            <person name="Gladieux P."/>
            <person name="Thoren M.H."/>
            <person name="Johannesson H."/>
        </authorList>
    </citation>
    <scope>NUCLEOTIDE SEQUENCE</scope>
    <source>
        <strain evidence="3">CBS 103.79</strain>
    </source>
</reference>
<dbReference type="InterPro" id="IPR000182">
    <property type="entry name" value="GNAT_dom"/>
</dbReference>
<gene>
    <name evidence="3" type="ORF">C8A05DRAFT_40397</name>
</gene>
<comment type="caution">
    <text evidence="3">The sequence shown here is derived from an EMBL/GenBank/DDBJ whole genome shotgun (WGS) entry which is preliminary data.</text>
</comment>
<dbReference type="PANTHER" id="PTHR13947">
    <property type="entry name" value="GNAT FAMILY N-ACETYLTRANSFERASE"/>
    <property type="match status" value="1"/>
</dbReference>
<dbReference type="Gene3D" id="1.10.10.10">
    <property type="entry name" value="Winged helix-like DNA-binding domain superfamily/Winged helix DNA-binding domain"/>
    <property type="match status" value="1"/>
</dbReference>
<sequence length="350" mass="38561">MAADDPVPSLREASRKLVREWGFLQPTLNHFPLSPAAVHCLIEIGDYGRRAFPDLCAELNVTPTRLAYTLDELASCGAMTRNPPAANPDGFSDADRGETYSLTPAGETTLREINAYAQAQVTTALAAAPPGAGANITAAFEAYAAALERSRPNWAVPTPDITPAATPEPPTPATVDIVAGYRPGILARTLEMHMDYYHPRYDWGREFEAELSSDLSGLLRRLDRPCNEVWSAVLKTPARSPQEHHVEKMVGMVYIDGECGAGEGVARLRAFIVDESTRGLGVGKRLLGAAMDFVKEMGFRECKLTTLESLTVARKLYEREGFRRHSQGWFEGFGKTIMEITYLWRREEGI</sequence>
<reference evidence="3" key="1">
    <citation type="journal article" date="2023" name="Mol. Phylogenet. Evol.">
        <title>Genome-scale phylogeny and comparative genomics of the fungal order Sordariales.</title>
        <authorList>
            <person name="Hensen N."/>
            <person name="Bonometti L."/>
            <person name="Westerberg I."/>
            <person name="Brannstrom I.O."/>
            <person name="Guillou S."/>
            <person name="Cros-Aarteil S."/>
            <person name="Calhoun S."/>
            <person name="Haridas S."/>
            <person name="Kuo A."/>
            <person name="Mondo S."/>
            <person name="Pangilinan J."/>
            <person name="Riley R."/>
            <person name="LaButti K."/>
            <person name="Andreopoulos B."/>
            <person name="Lipzen A."/>
            <person name="Chen C."/>
            <person name="Yan M."/>
            <person name="Daum C."/>
            <person name="Ng V."/>
            <person name="Clum A."/>
            <person name="Steindorff A."/>
            <person name="Ohm R.A."/>
            <person name="Martin F."/>
            <person name="Silar P."/>
            <person name="Natvig D.O."/>
            <person name="Lalanne C."/>
            <person name="Gautier V."/>
            <person name="Ament-Velasquez S.L."/>
            <person name="Kruys A."/>
            <person name="Hutchinson M.I."/>
            <person name="Powell A.J."/>
            <person name="Barry K."/>
            <person name="Miller A.N."/>
            <person name="Grigoriev I.V."/>
            <person name="Debuchy R."/>
            <person name="Gladieux P."/>
            <person name="Hiltunen Thoren M."/>
            <person name="Johannesson H."/>
        </authorList>
    </citation>
    <scope>NUCLEOTIDE SEQUENCE</scope>
    <source>
        <strain evidence="3">CBS 103.79</strain>
    </source>
</reference>
<dbReference type="InterPro" id="IPR036390">
    <property type="entry name" value="WH_DNA-bd_sf"/>
</dbReference>
<dbReference type="InterPro" id="IPR036388">
    <property type="entry name" value="WH-like_DNA-bd_sf"/>
</dbReference>
<dbReference type="SUPFAM" id="SSF46785">
    <property type="entry name" value="Winged helix' DNA-binding domain"/>
    <property type="match status" value="1"/>
</dbReference>
<evidence type="ECO:0000313" key="4">
    <source>
        <dbReference type="Proteomes" id="UP001303889"/>
    </source>
</evidence>
<keyword evidence="1" id="KW-0808">Transferase</keyword>
<dbReference type="GO" id="GO:0008080">
    <property type="term" value="F:N-acetyltransferase activity"/>
    <property type="evidence" value="ECO:0007669"/>
    <property type="project" value="InterPro"/>
</dbReference>
<evidence type="ECO:0000259" key="2">
    <source>
        <dbReference type="PROSITE" id="PS51186"/>
    </source>
</evidence>
<dbReference type="Pfam" id="PF00583">
    <property type="entry name" value="Acetyltransf_1"/>
    <property type="match status" value="1"/>
</dbReference>
<protein>
    <recommendedName>
        <fullName evidence="2">N-acetyltransferase domain-containing protein</fullName>
    </recommendedName>
</protein>
<dbReference type="InterPro" id="IPR016181">
    <property type="entry name" value="Acyl_CoA_acyltransferase"/>
</dbReference>
<dbReference type="PROSITE" id="PS51186">
    <property type="entry name" value="GNAT"/>
    <property type="match status" value="1"/>
</dbReference>
<dbReference type="CDD" id="cd04301">
    <property type="entry name" value="NAT_SF"/>
    <property type="match status" value="1"/>
</dbReference>
<proteinExistence type="predicted"/>
<dbReference type="InterPro" id="IPR050769">
    <property type="entry name" value="NAT_camello-type"/>
</dbReference>
<evidence type="ECO:0000256" key="1">
    <source>
        <dbReference type="ARBA" id="ARBA00022679"/>
    </source>
</evidence>
<dbReference type="Proteomes" id="UP001303889">
    <property type="component" value="Unassembled WGS sequence"/>
</dbReference>
<keyword evidence="4" id="KW-1185">Reference proteome</keyword>